<dbReference type="OrthoDB" id="10548381at2759"/>
<feature type="region of interest" description="Disordered" evidence="1">
    <location>
        <begin position="44"/>
        <end position="98"/>
    </location>
</feature>
<feature type="region of interest" description="Disordered" evidence="1">
    <location>
        <begin position="112"/>
        <end position="206"/>
    </location>
</feature>
<sequence>MNVQKLEAQTKAVVAAEENKAVKAETHSVNDEKVIVKEEVHPVQQDAASLSEEPLIKKEEGAVDGATDSEDVKSENQAVATSEQKEQDDDDMLTNMSLHEDLEIFDGLQFEDGGGIIDMSFHSLGPSTDVDEDNGEQDIEDPEGTDAPGQDDDDEAMDDHVYDDDEDENEDSHVADADTTQQEVQPSETVDTPVSSDATSDFPTDM</sequence>
<feature type="compositionally biased region" description="Acidic residues" evidence="1">
    <location>
        <begin position="129"/>
        <end position="170"/>
    </location>
</feature>
<evidence type="ECO:0000313" key="2">
    <source>
        <dbReference type="EMBL" id="GMF25129.1"/>
    </source>
</evidence>
<organism evidence="2 3">
    <name type="scientific">Phytophthora fragariaefolia</name>
    <dbReference type="NCBI Taxonomy" id="1490495"/>
    <lineage>
        <taxon>Eukaryota</taxon>
        <taxon>Sar</taxon>
        <taxon>Stramenopiles</taxon>
        <taxon>Oomycota</taxon>
        <taxon>Peronosporomycetes</taxon>
        <taxon>Peronosporales</taxon>
        <taxon>Peronosporaceae</taxon>
        <taxon>Phytophthora</taxon>
    </lineage>
</organism>
<evidence type="ECO:0000313" key="3">
    <source>
        <dbReference type="Proteomes" id="UP001165121"/>
    </source>
</evidence>
<gene>
    <name evidence="2" type="ORF">Pfra01_000442000</name>
</gene>
<feature type="compositionally biased region" description="Polar residues" evidence="1">
    <location>
        <begin position="178"/>
        <end position="206"/>
    </location>
</feature>
<dbReference type="AlphaFoldDB" id="A0A9W6X124"/>
<dbReference type="EMBL" id="BSXT01000348">
    <property type="protein sequence ID" value="GMF25129.1"/>
    <property type="molecule type" value="Genomic_DNA"/>
</dbReference>
<protein>
    <submittedName>
        <fullName evidence="2">Unnamed protein product</fullName>
    </submittedName>
</protein>
<keyword evidence="3" id="KW-1185">Reference proteome</keyword>
<proteinExistence type="predicted"/>
<reference evidence="2" key="1">
    <citation type="submission" date="2023-04" db="EMBL/GenBank/DDBJ databases">
        <title>Phytophthora fragariaefolia NBRC 109709.</title>
        <authorList>
            <person name="Ichikawa N."/>
            <person name="Sato H."/>
            <person name="Tonouchi N."/>
        </authorList>
    </citation>
    <scope>NUCLEOTIDE SEQUENCE</scope>
    <source>
        <strain evidence="2">NBRC 109709</strain>
    </source>
</reference>
<evidence type="ECO:0000256" key="1">
    <source>
        <dbReference type="SAM" id="MobiDB-lite"/>
    </source>
</evidence>
<comment type="caution">
    <text evidence="2">The sequence shown here is derived from an EMBL/GenBank/DDBJ whole genome shotgun (WGS) entry which is preliminary data.</text>
</comment>
<accession>A0A9W6X124</accession>
<dbReference type="Proteomes" id="UP001165121">
    <property type="component" value="Unassembled WGS sequence"/>
</dbReference>
<name>A0A9W6X124_9STRA</name>